<accession>T0FI39</accession>
<protein>
    <submittedName>
        <fullName evidence="1">Uncharacterized protein</fullName>
    </submittedName>
</protein>
<dbReference type="EMBL" id="AHMO02000004">
    <property type="protein sequence ID" value="EQA47272.1"/>
    <property type="molecule type" value="Genomic_DNA"/>
</dbReference>
<dbReference type="Proteomes" id="UP000015454">
    <property type="component" value="Unassembled WGS sequence"/>
</dbReference>
<evidence type="ECO:0000313" key="2">
    <source>
        <dbReference type="Proteomes" id="UP000015454"/>
    </source>
</evidence>
<name>T0FI39_9LEPT</name>
<organism evidence="1 2">
    <name type="scientific">Leptospira broomii serovar Hurstbridge str. 5399</name>
    <dbReference type="NCBI Taxonomy" id="1049789"/>
    <lineage>
        <taxon>Bacteria</taxon>
        <taxon>Pseudomonadati</taxon>
        <taxon>Spirochaetota</taxon>
        <taxon>Spirochaetia</taxon>
        <taxon>Leptospirales</taxon>
        <taxon>Leptospiraceae</taxon>
        <taxon>Leptospira</taxon>
    </lineage>
</organism>
<evidence type="ECO:0000313" key="1">
    <source>
        <dbReference type="EMBL" id="EQA47272.1"/>
    </source>
</evidence>
<gene>
    <name evidence="1" type="ORF">LEP1GSC050_0830</name>
</gene>
<sequence length="416" mass="48279">MRNEVIWPSPGDLHIPESKENSNEFYRQSQYWTALLDWGIANGANEYSFLPVGTERWIEKSEIERFPISVNRAELNSKQKPSFLLPPILHGDRLILWIDAPGSTAEAFFQTLKELQRLRQQAEEILDIEIPNYPTVAFSEAIDSRFNSALLLSNSWTSQNNDSTLSKDLVLPEAFLFGSSISQERVLRIQWKELSTSDPLSSLASEFILARALRKYNHVLKALGELKESTGTTVLEYRPNTYFSFSFHLLIVTAIWADAWERLVSLWIEERPKEDEAKTKLETWIGQLPTGELESGIEALFEERTIRLIDKYTGRSNRQLLKFLEEEYRIASAKIKFQRRNRLRELDETILPQQFLLREAHSKYVPSSSIELAQWEDLGKIYEENLKILFLERNSLNKEFVSNDGKSAQSWNKLIK</sequence>
<dbReference type="RefSeq" id="WP_010569306.1">
    <property type="nucleotide sequence ID" value="NZ_AHMO02000004.1"/>
</dbReference>
<reference evidence="1" key="1">
    <citation type="submission" date="2013-05" db="EMBL/GenBank/DDBJ databases">
        <authorList>
            <person name="Harkins D.M."/>
            <person name="Durkin A.S."/>
            <person name="Brinkac L.M."/>
            <person name="Haft D.H."/>
            <person name="Selengut J.D."/>
            <person name="Sanka R."/>
            <person name="DePew J."/>
            <person name="Purushe J."/>
            <person name="Hartskeerl R.A."/>
            <person name="Ahmed A."/>
            <person name="van der Linden H."/>
            <person name="Goris M.G.A."/>
            <person name="Vinetz J.M."/>
            <person name="Sutton G.G."/>
            <person name="Nierman W.C."/>
            <person name="Fouts D.E."/>
        </authorList>
    </citation>
    <scope>NUCLEOTIDE SEQUENCE [LARGE SCALE GENOMIC DNA]</scope>
    <source>
        <strain evidence="1">5399</strain>
    </source>
</reference>
<keyword evidence="2" id="KW-1185">Reference proteome</keyword>
<proteinExistence type="predicted"/>
<comment type="caution">
    <text evidence="1">The sequence shown here is derived from an EMBL/GenBank/DDBJ whole genome shotgun (WGS) entry which is preliminary data.</text>
</comment>
<dbReference type="AlphaFoldDB" id="T0FI39"/>
<dbReference type="STRING" id="1049789.LEP1GSC050_0830"/>
<dbReference type="OrthoDB" id="317633at2"/>